<keyword evidence="1" id="KW-0479">Metal-binding</keyword>
<feature type="region of interest" description="Disordered" evidence="2">
    <location>
        <begin position="232"/>
        <end position="262"/>
    </location>
</feature>
<dbReference type="PROSITE" id="PS50157">
    <property type="entry name" value="ZINC_FINGER_C2H2_2"/>
    <property type="match status" value="1"/>
</dbReference>
<dbReference type="GO" id="GO:0008270">
    <property type="term" value="F:zinc ion binding"/>
    <property type="evidence" value="ECO:0007669"/>
    <property type="project" value="UniProtKB-KW"/>
</dbReference>
<accession>A0AAD4L2X0</accession>
<keyword evidence="1" id="KW-0863">Zinc-finger</keyword>
<protein>
    <recommendedName>
        <fullName evidence="3">C2H2-type domain-containing protein</fullName>
    </recommendedName>
</protein>
<dbReference type="RefSeq" id="XP_046076246.1">
    <property type="nucleotide sequence ID" value="XM_046215063.1"/>
</dbReference>
<evidence type="ECO:0000313" key="4">
    <source>
        <dbReference type="EMBL" id="KAH8703228.1"/>
    </source>
</evidence>
<evidence type="ECO:0000259" key="3">
    <source>
        <dbReference type="PROSITE" id="PS50157"/>
    </source>
</evidence>
<dbReference type="GeneID" id="70245350"/>
<dbReference type="SMART" id="SM00355">
    <property type="entry name" value="ZnF_C2H2"/>
    <property type="match status" value="2"/>
</dbReference>
<comment type="caution">
    <text evidence="4">The sequence shown here is derived from an EMBL/GenBank/DDBJ whole genome shotgun (WGS) entry which is preliminary data.</text>
</comment>
<dbReference type="PROSITE" id="PS00028">
    <property type="entry name" value="ZINC_FINGER_C2H2_1"/>
    <property type="match status" value="1"/>
</dbReference>
<feature type="domain" description="C2H2-type" evidence="3">
    <location>
        <begin position="173"/>
        <end position="196"/>
    </location>
</feature>
<evidence type="ECO:0000313" key="5">
    <source>
        <dbReference type="Proteomes" id="UP001201262"/>
    </source>
</evidence>
<reference evidence="4" key="1">
    <citation type="submission" date="2021-12" db="EMBL/GenBank/DDBJ databases">
        <title>Convergent genome expansion in fungi linked to evolution of root-endophyte symbiosis.</title>
        <authorList>
            <consortium name="DOE Joint Genome Institute"/>
            <person name="Ke Y.-H."/>
            <person name="Bonito G."/>
            <person name="Liao H.-L."/>
            <person name="Looney B."/>
            <person name="Rojas-Flechas A."/>
            <person name="Nash J."/>
            <person name="Hameed K."/>
            <person name="Schadt C."/>
            <person name="Martin F."/>
            <person name="Crous P.W."/>
            <person name="Miettinen O."/>
            <person name="Magnuson J.K."/>
            <person name="Labbe J."/>
            <person name="Jacobson D."/>
            <person name="Doktycz M.J."/>
            <person name="Veneault-Fourrey C."/>
            <person name="Kuo A."/>
            <person name="Mondo S."/>
            <person name="Calhoun S."/>
            <person name="Riley R."/>
            <person name="Ohm R."/>
            <person name="LaButti K."/>
            <person name="Andreopoulos B."/>
            <person name="Pangilinan J."/>
            <person name="Nolan M."/>
            <person name="Tritt A."/>
            <person name="Clum A."/>
            <person name="Lipzen A."/>
            <person name="Daum C."/>
            <person name="Barry K."/>
            <person name="Grigoriev I.V."/>
            <person name="Vilgalys R."/>
        </authorList>
    </citation>
    <scope>NUCLEOTIDE SEQUENCE</scope>
    <source>
        <strain evidence="4">PMI_201</strain>
    </source>
</reference>
<keyword evidence="5" id="KW-1185">Reference proteome</keyword>
<dbReference type="AlphaFoldDB" id="A0AAD4L2X0"/>
<evidence type="ECO:0000256" key="2">
    <source>
        <dbReference type="SAM" id="MobiDB-lite"/>
    </source>
</evidence>
<dbReference type="InterPro" id="IPR013087">
    <property type="entry name" value="Znf_C2H2_type"/>
</dbReference>
<name>A0AAD4L2X0_9EURO</name>
<evidence type="ECO:0000256" key="1">
    <source>
        <dbReference type="PROSITE-ProRule" id="PRU00042"/>
    </source>
</evidence>
<dbReference type="Gene3D" id="3.30.160.60">
    <property type="entry name" value="Classic Zinc Finger"/>
    <property type="match status" value="1"/>
</dbReference>
<proteinExistence type="predicted"/>
<dbReference type="EMBL" id="JAJTJA010000002">
    <property type="protein sequence ID" value="KAH8703228.1"/>
    <property type="molecule type" value="Genomic_DNA"/>
</dbReference>
<dbReference type="Proteomes" id="UP001201262">
    <property type="component" value="Unassembled WGS sequence"/>
</dbReference>
<gene>
    <name evidence="4" type="ORF">BGW36DRAFT_368997</name>
</gene>
<keyword evidence="1" id="KW-0862">Zinc</keyword>
<sequence length="262" mass="29067">MESIFFEYSQPMEPSFSNASSESAQMSFVGGRYAQPSDVDVYPSVFDFNYLHSTYPSPASSFNTSYCPSPYQGFEAALPLEIPAGLGMQAYMDTSGLGISEPLPSAGYTGTRPIMIPRSNQAQNYYDSMSFSSSPYTYSPLAQSPIAVTSTPAPAQVTRKTKRSQSEKLARNFTCEDCGSSFTRFADVRRHRSSVHNPVLRDCPEEGCSRKGSMGFPRMDHMVEHLRSYHHHNIPKRPFNPSKRAGTKRKAGSMLDNALAMR</sequence>
<organism evidence="4 5">
    <name type="scientific">Talaromyces proteolyticus</name>
    <dbReference type="NCBI Taxonomy" id="1131652"/>
    <lineage>
        <taxon>Eukaryota</taxon>
        <taxon>Fungi</taxon>
        <taxon>Dikarya</taxon>
        <taxon>Ascomycota</taxon>
        <taxon>Pezizomycotina</taxon>
        <taxon>Eurotiomycetes</taxon>
        <taxon>Eurotiomycetidae</taxon>
        <taxon>Eurotiales</taxon>
        <taxon>Trichocomaceae</taxon>
        <taxon>Talaromyces</taxon>
        <taxon>Talaromyces sect. Bacilispori</taxon>
    </lineage>
</organism>